<dbReference type="GO" id="GO:0005886">
    <property type="term" value="C:plasma membrane"/>
    <property type="evidence" value="ECO:0007669"/>
    <property type="project" value="UniProtKB-SubCell"/>
</dbReference>
<dbReference type="Proteomes" id="UP000294564">
    <property type="component" value="Unassembled WGS sequence"/>
</dbReference>
<gene>
    <name evidence="8" type="ORF">EV195_101313</name>
</gene>
<dbReference type="InterPro" id="IPR027417">
    <property type="entry name" value="P-loop_NTPase"/>
</dbReference>
<evidence type="ECO:0000256" key="6">
    <source>
        <dbReference type="SAM" id="Phobius"/>
    </source>
</evidence>
<sequence length="572" mass="64979">MKHFIIEYLYWTGFYRLVNLAISTLVYAIFLKRLTKLPVIIGAVPGFIVANIFPFTITVPFFYLAKAFNFLFTFNVKTKRDRKLENKEVKIKVSEDAFKFSTETEDIIMNNPYRGTYIQGGAGSGKSVSIIYPILKQATQKNFSGLLYDFKSPELSSFTIQQVLKNSTSVTPYFVDFKEARRSVRINPLNPSLMTKTAYAHEYSQTLLFNLSPNNIKNENYFMIDAKSVLTGIIWYLKKEYPQYCTLPHIIALVLYNDINTLLEKMADNIETKGLVASLSQAIKNNASKQVAGVVSTLQANLSKINTPDIFWILSGNDIDLDVNDPNNPKFICLGNESTLAQTYAPIISLIISVAAKQMNQPNKHKSIIVLDEAPTLYIPNFEQIPATARSNKVATVYGAQDFSQLVDRYQNDKAQVILSNMGNQFFGRTVNKNTATMITQMFGRADKKFQTRSKGDSFHDSEFFGRHINSSSENFSETIQERDRVKTTDIMNLEPGEFYGLIAEGNKKEILKSKFKVDREIEETDFEFELKVSEDDIQKNYVKIIEESASILHGTAMFQQSSSNDDDLIKF</sequence>
<dbReference type="EMBL" id="SLXM01000001">
    <property type="protein sequence ID" value="TCP28153.1"/>
    <property type="molecule type" value="Genomic_DNA"/>
</dbReference>
<dbReference type="RefSeq" id="WP_132791927.1">
    <property type="nucleotide sequence ID" value="NZ_SLXM01000001.1"/>
</dbReference>
<reference evidence="8 9" key="1">
    <citation type="submission" date="2019-03" db="EMBL/GenBank/DDBJ databases">
        <title>Genomic Encyclopedia of Type Strains, Phase IV (KMG-IV): sequencing the most valuable type-strain genomes for metagenomic binning, comparative biology and taxonomic classification.</title>
        <authorList>
            <person name="Goeker M."/>
        </authorList>
    </citation>
    <scope>NUCLEOTIDE SEQUENCE [LARGE SCALE GENOMIC DNA]</scope>
    <source>
        <strain evidence="8 9">DSM 14836</strain>
    </source>
</reference>
<organism evidence="8 9">
    <name type="scientific">Tenacibaculum skagerrakense</name>
    <dbReference type="NCBI Taxonomy" id="186571"/>
    <lineage>
        <taxon>Bacteria</taxon>
        <taxon>Pseudomonadati</taxon>
        <taxon>Bacteroidota</taxon>
        <taxon>Flavobacteriia</taxon>
        <taxon>Flavobacteriales</taxon>
        <taxon>Flavobacteriaceae</taxon>
        <taxon>Tenacibaculum</taxon>
    </lineage>
</organism>
<proteinExistence type="predicted"/>
<dbReference type="OrthoDB" id="102453at2"/>
<feature type="transmembrane region" description="Helical" evidence="6">
    <location>
        <begin position="12"/>
        <end position="30"/>
    </location>
</feature>
<evidence type="ECO:0000256" key="2">
    <source>
        <dbReference type="ARBA" id="ARBA00022475"/>
    </source>
</evidence>
<accession>A0A4R2P0I9</accession>
<evidence type="ECO:0000256" key="5">
    <source>
        <dbReference type="ARBA" id="ARBA00023136"/>
    </source>
</evidence>
<comment type="subcellular location">
    <subcellularLocation>
        <location evidence="1">Cell membrane</location>
        <topology evidence="1">Multi-pass membrane protein</topology>
    </subcellularLocation>
</comment>
<evidence type="ECO:0000256" key="3">
    <source>
        <dbReference type="ARBA" id="ARBA00022692"/>
    </source>
</evidence>
<keyword evidence="5 6" id="KW-0472">Membrane</keyword>
<protein>
    <submittedName>
        <fullName evidence="8">Type IV secretion system coupling TraD/TrwB family protein</fullName>
    </submittedName>
</protein>
<evidence type="ECO:0000256" key="1">
    <source>
        <dbReference type="ARBA" id="ARBA00004651"/>
    </source>
</evidence>
<keyword evidence="3 6" id="KW-0812">Transmembrane</keyword>
<dbReference type="Gene3D" id="3.40.50.300">
    <property type="entry name" value="P-loop containing nucleotide triphosphate hydrolases"/>
    <property type="match status" value="1"/>
</dbReference>
<dbReference type="AlphaFoldDB" id="A0A4R2P0I9"/>
<feature type="transmembrane region" description="Helical" evidence="6">
    <location>
        <begin position="37"/>
        <end position="63"/>
    </location>
</feature>
<dbReference type="PANTHER" id="PTHR37937:SF1">
    <property type="entry name" value="CONJUGATIVE TRANSFER: DNA TRANSPORT"/>
    <property type="match status" value="1"/>
</dbReference>
<keyword evidence="2" id="KW-1003">Cell membrane</keyword>
<evidence type="ECO:0000256" key="4">
    <source>
        <dbReference type="ARBA" id="ARBA00022989"/>
    </source>
</evidence>
<dbReference type="InterPro" id="IPR032689">
    <property type="entry name" value="TraG-D_C"/>
</dbReference>
<keyword evidence="9" id="KW-1185">Reference proteome</keyword>
<feature type="domain" description="TraD/TraG TraM recognition site" evidence="7">
    <location>
        <begin position="369"/>
        <end position="495"/>
    </location>
</feature>
<dbReference type="InterPro" id="IPR051539">
    <property type="entry name" value="T4SS-coupling_protein"/>
</dbReference>
<dbReference type="PANTHER" id="PTHR37937">
    <property type="entry name" value="CONJUGATIVE TRANSFER: DNA TRANSPORT"/>
    <property type="match status" value="1"/>
</dbReference>
<name>A0A4R2P0I9_9FLAO</name>
<dbReference type="CDD" id="cd01127">
    <property type="entry name" value="TrwB_TraG_TraD_VirD4"/>
    <property type="match status" value="1"/>
</dbReference>
<dbReference type="Pfam" id="PF12696">
    <property type="entry name" value="TraG-D_C"/>
    <property type="match status" value="1"/>
</dbReference>
<comment type="caution">
    <text evidence="8">The sequence shown here is derived from an EMBL/GenBank/DDBJ whole genome shotgun (WGS) entry which is preliminary data.</text>
</comment>
<keyword evidence="4 6" id="KW-1133">Transmembrane helix</keyword>
<evidence type="ECO:0000313" key="8">
    <source>
        <dbReference type="EMBL" id="TCP28153.1"/>
    </source>
</evidence>
<evidence type="ECO:0000259" key="7">
    <source>
        <dbReference type="Pfam" id="PF12696"/>
    </source>
</evidence>
<evidence type="ECO:0000313" key="9">
    <source>
        <dbReference type="Proteomes" id="UP000294564"/>
    </source>
</evidence>
<dbReference type="SUPFAM" id="SSF52540">
    <property type="entry name" value="P-loop containing nucleoside triphosphate hydrolases"/>
    <property type="match status" value="1"/>
</dbReference>